<dbReference type="Proteomes" id="UP000799428">
    <property type="component" value="Unassembled WGS sequence"/>
</dbReference>
<gene>
    <name evidence="2" type="ORF">K504DRAFT_459765</name>
</gene>
<reference evidence="2" key="1">
    <citation type="journal article" date="2020" name="Stud. Mycol.">
        <title>101 Dothideomycetes genomes: a test case for predicting lifestyles and emergence of pathogens.</title>
        <authorList>
            <person name="Haridas S."/>
            <person name="Albert R."/>
            <person name="Binder M."/>
            <person name="Bloem J."/>
            <person name="Labutti K."/>
            <person name="Salamov A."/>
            <person name="Andreopoulos B."/>
            <person name="Baker S."/>
            <person name="Barry K."/>
            <person name="Bills G."/>
            <person name="Bluhm B."/>
            <person name="Cannon C."/>
            <person name="Castanera R."/>
            <person name="Culley D."/>
            <person name="Daum C."/>
            <person name="Ezra D."/>
            <person name="Gonzalez J."/>
            <person name="Henrissat B."/>
            <person name="Kuo A."/>
            <person name="Liang C."/>
            <person name="Lipzen A."/>
            <person name="Lutzoni F."/>
            <person name="Magnuson J."/>
            <person name="Mondo S."/>
            <person name="Nolan M."/>
            <person name="Ohm R."/>
            <person name="Pangilinan J."/>
            <person name="Park H.-J."/>
            <person name="Ramirez L."/>
            <person name="Alfaro M."/>
            <person name="Sun H."/>
            <person name="Tritt A."/>
            <person name="Yoshinaga Y."/>
            <person name="Zwiers L.-H."/>
            <person name="Turgeon B."/>
            <person name="Goodwin S."/>
            <person name="Spatafora J."/>
            <person name="Crous P."/>
            <person name="Grigoriev I."/>
        </authorList>
    </citation>
    <scope>NUCLEOTIDE SEQUENCE</scope>
    <source>
        <strain evidence="2">CBS 279.74</strain>
    </source>
</reference>
<evidence type="ECO:0000313" key="3">
    <source>
        <dbReference type="Proteomes" id="UP000799428"/>
    </source>
</evidence>
<evidence type="ECO:0000313" key="2">
    <source>
        <dbReference type="EMBL" id="KAF2706462.1"/>
    </source>
</evidence>
<proteinExistence type="predicted"/>
<dbReference type="AlphaFoldDB" id="A0A6G1K1S3"/>
<organism evidence="2 3">
    <name type="scientific">Pleomassaria siparia CBS 279.74</name>
    <dbReference type="NCBI Taxonomy" id="1314801"/>
    <lineage>
        <taxon>Eukaryota</taxon>
        <taxon>Fungi</taxon>
        <taxon>Dikarya</taxon>
        <taxon>Ascomycota</taxon>
        <taxon>Pezizomycotina</taxon>
        <taxon>Dothideomycetes</taxon>
        <taxon>Pleosporomycetidae</taxon>
        <taxon>Pleosporales</taxon>
        <taxon>Pleomassariaceae</taxon>
        <taxon>Pleomassaria</taxon>
    </lineage>
</organism>
<sequence length="74" mass="7748">MYVCSRGCALVCVVVVALAFSVFQEGTHTLNTALTPLVPSRLVSSPLPSPPLLSSPLVSSPLLFWADPLSSPPL</sequence>
<name>A0A6G1K1S3_9PLEO</name>
<accession>A0A6G1K1S3</accession>
<feature type="signal peptide" evidence="1">
    <location>
        <begin position="1"/>
        <end position="19"/>
    </location>
</feature>
<keyword evidence="1" id="KW-0732">Signal</keyword>
<dbReference type="EMBL" id="MU005776">
    <property type="protein sequence ID" value="KAF2706462.1"/>
    <property type="molecule type" value="Genomic_DNA"/>
</dbReference>
<feature type="chain" id="PRO_5026202668" description="Secreted protein" evidence="1">
    <location>
        <begin position="20"/>
        <end position="74"/>
    </location>
</feature>
<protein>
    <recommendedName>
        <fullName evidence="4">Secreted protein</fullName>
    </recommendedName>
</protein>
<evidence type="ECO:0000256" key="1">
    <source>
        <dbReference type="SAM" id="SignalP"/>
    </source>
</evidence>
<keyword evidence="3" id="KW-1185">Reference proteome</keyword>
<evidence type="ECO:0008006" key="4">
    <source>
        <dbReference type="Google" id="ProtNLM"/>
    </source>
</evidence>